<evidence type="ECO:0000259" key="3">
    <source>
        <dbReference type="Pfam" id="PF25390"/>
    </source>
</evidence>
<reference evidence="4" key="2">
    <citation type="submission" date="2023-02" db="EMBL/GenBank/DDBJ databases">
        <authorList>
            <consortium name="DOE Joint Genome Institute"/>
            <person name="Mondo S.J."/>
            <person name="Chang Y."/>
            <person name="Wang Y."/>
            <person name="Ahrendt S."/>
            <person name="Andreopoulos W."/>
            <person name="Barry K."/>
            <person name="Beard J."/>
            <person name="Benny G.L."/>
            <person name="Blankenship S."/>
            <person name="Bonito G."/>
            <person name="Cuomo C."/>
            <person name="Desiro A."/>
            <person name="Gervers K.A."/>
            <person name="Hundley H."/>
            <person name="Kuo A."/>
            <person name="LaButti K."/>
            <person name="Lang B.F."/>
            <person name="Lipzen A."/>
            <person name="O'Donnell K."/>
            <person name="Pangilinan J."/>
            <person name="Reynolds N."/>
            <person name="Sandor L."/>
            <person name="Smith M.W."/>
            <person name="Tsang A."/>
            <person name="Grigoriev I.V."/>
            <person name="Stajich J.E."/>
            <person name="Spatafora J.W."/>
        </authorList>
    </citation>
    <scope>NUCLEOTIDE SEQUENCE</scope>
    <source>
        <strain evidence="4">RSA 2281</strain>
    </source>
</reference>
<dbReference type="Pfam" id="PF00415">
    <property type="entry name" value="RCC1"/>
    <property type="match status" value="1"/>
</dbReference>
<feature type="domain" description="RCC1-like" evidence="3">
    <location>
        <begin position="16"/>
        <end position="277"/>
    </location>
</feature>
<dbReference type="PRINTS" id="PR00633">
    <property type="entry name" value="RCCNDNSATION"/>
</dbReference>
<keyword evidence="5" id="KW-1185">Reference proteome</keyword>
<dbReference type="InterPro" id="IPR000408">
    <property type="entry name" value="Reg_chr_condens"/>
</dbReference>
<dbReference type="EMBL" id="JAIXMP010000013">
    <property type="protein sequence ID" value="KAI9263200.1"/>
    <property type="molecule type" value="Genomic_DNA"/>
</dbReference>
<dbReference type="PROSITE" id="PS50012">
    <property type="entry name" value="RCC1_3"/>
    <property type="match status" value="5"/>
</dbReference>
<sequence length="396" mass="42674">MLKSKKMSRIVSRRLAHSLASGKQSVYGWGNVHALPLTTHTENEVFTKPVQLDNRPDYALQGSVTHIAAGWGHSLLATEGKQVYGFGLNRCGQSGGGGLVFDCQKNTSSIQQLACGREHSHIITREEDGGQTTATTRLYSFGNNMYGQLGLGKSKDTHPGTFVMQTRPQLVETCMNITDIACGLDHTVFVTEDKHLYAMGWGADGQLGLGKDWTGDKNIPTPLPSLGSTSCIKKIAGSTDFTLALTEEGGLWTWGNSEYGQGMTGAKIDRILQPILLEHRGIIDIAAGGPFSVILCEDGSVHTCGYGALGLGKETIETLQLQRIRNLPPIKKVFAATDYAAAIAVSGELFMWGLNGSSGRLGLGHQEHAFEPQQVDIDKEVHDLTLGTNHVLVLCQ</sequence>
<dbReference type="PANTHER" id="PTHR46337:SF1">
    <property type="entry name" value="RCC1-LIKE G EXCHANGING FACTOR-LIKE PROTEIN"/>
    <property type="match status" value="1"/>
</dbReference>
<dbReference type="AlphaFoldDB" id="A0AAD5PE72"/>
<evidence type="ECO:0000313" key="4">
    <source>
        <dbReference type="EMBL" id="KAI9263200.1"/>
    </source>
</evidence>
<reference evidence="4" key="1">
    <citation type="journal article" date="2022" name="IScience">
        <title>Evolution of zygomycete secretomes and the origins of terrestrial fungal ecologies.</title>
        <authorList>
            <person name="Chang Y."/>
            <person name="Wang Y."/>
            <person name="Mondo S."/>
            <person name="Ahrendt S."/>
            <person name="Andreopoulos W."/>
            <person name="Barry K."/>
            <person name="Beard J."/>
            <person name="Benny G.L."/>
            <person name="Blankenship S."/>
            <person name="Bonito G."/>
            <person name="Cuomo C."/>
            <person name="Desiro A."/>
            <person name="Gervers K.A."/>
            <person name="Hundley H."/>
            <person name="Kuo A."/>
            <person name="LaButti K."/>
            <person name="Lang B.F."/>
            <person name="Lipzen A."/>
            <person name="O'Donnell K."/>
            <person name="Pangilinan J."/>
            <person name="Reynolds N."/>
            <person name="Sandor L."/>
            <person name="Smith M.E."/>
            <person name="Tsang A."/>
            <person name="Grigoriev I.V."/>
            <person name="Stajich J.E."/>
            <person name="Spatafora J.W."/>
        </authorList>
    </citation>
    <scope>NUCLEOTIDE SEQUENCE</scope>
    <source>
        <strain evidence="4">RSA 2281</strain>
    </source>
</reference>
<dbReference type="InterPro" id="IPR058923">
    <property type="entry name" value="RCC1-like_dom"/>
</dbReference>
<evidence type="ECO:0000313" key="5">
    <source>
        <dbReference type="Proteomes" id="UP001209540"/>
    </source>
</evidence>
<dbReference type="Proteomes" id="UP001209540">
    <property type="component" value="Unassembled WGS sequence"/>
</dbReference>
<feature type="repeat" description="RCC1" evidence="2">
    <location>
        <begin position="347"/>
        <end position="396"/>
    </location>
</feature>
<comment type="caution">
    <text evidence="4">The sequence shown here is derived from an EMBL/GenBank/DDBJ whole genome shotgun (WGS) entry which is preliminary data.</text>
</comment>
<dbReference type="InterPro" id="IPR009091">
    <property type="entry name" value="RCC1/BLIP-II"/>
</dbReference>
<dbReference type="GO" id="GO:0005743">
    <property type="term" value="C:mitochondrial inner membrane"/>
    <property type="evidence" value="ECO:0007669"/>
    <property type="project" value="TreeGrafter"/>
</dbReference>
<evidence type="ECO:0000256" key="2">
    <source>
        <dbReference type="PROSITE-ProRule" id="PRU00235"/>
    </source>
</evidence>
<accession>A0AAD5PE72</accession>
<keyword evidence="1" id="KW-0677">Repeat</keyword>
<organism evidence="4 5">
    <name type="scientific">Phascolomyces articulosus</name>
    <dbReference type="NCBI Taxonomy" id="60185"/>
    <lineage>
        <taxon>Eukaryota</taxon>
        <taxon>Fungi</taxon>
        <taxon>Fungi incertae sedis</taxon>
        <taxon>Mucoromycota</taxon>
        <taxon>Mucoromycotina</taxon>
        <taxon>Mucoromycetes</taxon>
        <taxon>Mucorales</taxon>
        <taxon>Lichtheimiaceae</taxon>
        <taxon>Phascolomyces</taxon>
    </lineage>
</organism>
<name>A0AAD5PE72_9FUNG</name>
<feature type="repeat" description="RCC1" evidence="2">
    <location>
        <begin position="136"/>
        <end position="193"/>
    </location>
</feature>
<dbReference type="PANTHER" id="PTHR46337">
    <property type="entry name" value="RCC1-LIKE G EXCHANGING FACTOR-LIKE PROTEIN"/>
    <property type="match status" value="1"/>
</dbReference>
<dbReference type="PROSITE" id="PS00626">
    <property type="entry name" value="RCC1_2"/>
    <property type="match status" value="1"/>
</dbReference>
<proteinExistence type="predicted"/>
<feature type="repeat" description="RCC1" evidence="2">
    <location>
        <begin position="24"/>
        <end position="80"/>
    </location>
</feature>
<evidence type="ECO:0000256" key="1">
    <source>
        <dbReference type="ARBA" id="ARBA00022737"/>
    </source>
</evidence>
<dbReference type="SUPFAM" id="SSF50985">
    <property type="entry name" value="RCC1/BLIP-II"/>
    <property type="match status" value="2"/>
</dbReference>
<dbReference type="Pfam" id="PF25390">
    <property type="entry name" value="WD40_RLD"/>
    <property type="match status" value="1"/>
</dbReference>
<dbReference type="Gene3D" id="2.130.10.30">
    <property type="entry name" value="Regulator of chromosome condensation 1/beta-lactamase-inhibitor protein II"/>
    <property type="match status" value="2"/>
</dbReference>
<dbReference type="GO" id="GO:0070131">
    <property type="term" value="P:positive regulation of mitochondrial translation"/>
    <property type="evidence" value="ECO:0007669"/>
    <property type="project" value="TreeGrafter"/>
</dbReference>
<gene>
    <name evidence="4" type="ORF">BDA99DRAFT_571914</name>
</gene>
<dbReference type="GO" id="GO:0005085">
    <property type="term" value="F:guanyl-nucleotide exchange factor activity"/>
    <property type="evidence" value="ECO:0007669"/>
    <property type="project" value="TreeGrafter"/>
</dbReference>
<dbReference type="GO" id="GO:0019843">
    <property type="term" value="F:rRNA binding"/>
    <property type="evidence" value="ECO:0007669"/>
    <property type="project" value="TreeGrafter"/>
</dbReference>
<feature type="repeat" description="RCC1" evidence="2">
    <location>
        <begin position="194"/>
        <end position="248"/>
    </location>
</feature>
<feature type="repeat" description="RCC1" evidence="2">
    <location>
        <begin position="249"/>
        <end position="298"/>
    </location>
</feature>
<dbReference type="InterPro" id="IPR053035">
    <property type="entry name" value="Mitochondrial_GEF_domain"/>
</dbReference>
<protein>
    <submittedName>
        <fullName evidence="4">Regulator of chromosome condensation 1/beta-lactamase-inhibitor protein II</fullName>
    </submittedName>
</protein>